<evidence type="ECO:0000313" key="3">
    <source>
        <dbReference type="EMBL" id="CAP72886.1"/>
    </source>
</evidence>
<dbReference type="PROSITE" id="PS50263">
    <property type="entry name" value="CN_HYDROLASE"/>
    <property type="match status" value="1"/>
</dbReference>
<dbReference type="SUPFAM" id="SSF56317">
    <property type="entry name" value="Carbon-nitrogen hydrolase"/>
    <property type="match status" value="1"/>
</dbReference>
<dbReference type="GO" id="GO:0008418">
    <property type="term" value="F:protein-N-terminal asparagine amidohydrolase activity"/>
    <property type="evidence" value="ECO:0007669"/>
    <property type="project" value="InterPro"/>
</dbReference>
<dbReference type="GeneID" id="6195794"/>
<dbReference type="Pfam" id="PF00795">
    <property type="entry name" value="CN_hydrolase"/>
    <property type="match status" value="1"/>
</dbReference>
<dbReference type="AlphaFoldDB" id="B2B511"/>
<feature type="compositionally biased region" description="Acidic residues" evidence="1">
    <location>
        <begin position="291"/>
        <end position="306"/>
    </location>
</feature>
<name>B2B511_PODAN</name>
<feature type="compositionally biased region" description="Low complexity" evidence="1">
    <location>
        <begin position="313"/>
        <end position="357"/>
    </location>
</feature>
<proteinExistence type="predicted"/>
<protein>
    <submittedName>
        <fullName evidence="3">Podospora anserina S mat+ genomic DNA chromosome 2, supercontig 2</fullName>
    </submittedName>
</protein>
<feature type="compositionally biased region" description="Polar residues" evidence="1">
    <location>
        <begin position="382"/>
        <end position="405"/>
    </location>
</feature>
<dbReference type="InterPro" id="IPR036526">
    <property type="entry name" value="C-N_Hydrolase_sf"/>
</dbReference>
<evidence type="ECO:0000256" key="1">
    <source>
        <dbReference type="SAM" id="MobiDB-lite"/>
    </source>
</evidence>
<dbReference type="GO" id="GO:0030163">
    <property type="term" value="P:protein catabolic process"/>
    <property type="evidence" value="ECO:0007669"/>
    <property type="project" value="TreeGrafter"/>
</dbReference>
<sequence length="565" mass="63285">MRIACLQFSPQVGEVEKNMSKADAVLAASASEQLDQGLDLLILPEMSFSAPYLESPSTGPTSSWAKQKAQSFRCTVAVGYPELQSHTNGEYYNSLLVVNPSGNQVANYRKSFLYYTDATWAREGPGFYSDSPESTVFPGKTTAMGICMDINPYNFTNPWNLYEFARHCSTVKANLVIISMAWLTLEMRERFLTGREDEPDLETIAYWVGRLEPLIRGRGGHAEEEEIIIVFANRCGWEDEAVYAGSSAVMGVKGGEVSVYGVLGRGVEEFLVVDTDGEPRGRLVTKKRDENEEEEEEEKEDEEEEASSEKQQENPNNNEKSPNGPSQPQSNSSNSNKNNNNNNSPSQPPSSTHNQNQTQLHQKPKLTLLTDPHTIPPFRSVPQRSMLTTPQTLYRSPTTPSPLWSISPYTSNPFSDKNATSSDLTSFPVSFSSFCFSPLSPHSLPSLDDADEFFEAWLVSPVSPKRQEKPRLGYWEEERLQSWKWPNGNRARFAGDVDDGEEDEEEEDDDEDVSPKTSKREEMIRIMVSPSCWADLQMPHRCISGLVGGTRRVEVKQITKIAPNL</sequence>
<reference evidence="3" key="1">
    <citation type="journal article" date="2008" name="Genome Biol.">
        <title>The genome sequence of the model ascomycete fungus Podospora anserina.</title>
        <authorList>
            <person name="Espagne E."/>
            <person name="Lespinet O."/>
            <person name="Malagnac F."/>
            <person name="Da Silva C."/>
            <person name="Jaillon O."/>
            <person name="Porcel B.M."/>
            <person name="Couloux A."/>
            <person name="Aury J.-M."/>
            <person name="Segurens B."/>
            <person name="Poulain J."/>
            <person name="Anthouard V."/>
            <person name="Grossetete S."/>
            <person name="Khalili H."/>
            <person name="Coppin E."/>
            <person name="Dequard-Chablat M."/>
            <person name="Picard M."/>
            <person name="Contamine V."/>
            <person name="Arnaise S."/>
            <person name="Bourdais A."/>
            <person name="Berteaux-Lecellier V."/>
            <person name="Gautheret D."/>
            <person name="de Vries R.P."/>
            <person name="Battaglia E."/>
            <person name="Coutinho P.M."/>
            <person name="Danchin E.G.J."/>
            <person name="Henrissat B."/>
            <person name="El Khoury R."/>
            <person name="Sainsard-Chanet A."/>
            <person name="Boivin A."/>
            <person name="Pinan-Lucarre B."/>
            <person name="Sellem C.H."/>
            <person name="Debuchy R."/>
            <person name="Wincker P."/>
            <person name="Weissenbach J."/>
            <person name="Silar P."/>
        </authorList>
    </citation>
    <scope>NUCLEOTIDE SEQUENCE [LARGE SCALE GENOMIC DNA]</scope>
    <source>
        <strain evidence="3">S mat+</strain>
    </source>
</reference>
<dbReference type="KEGG" id="pan:PODANSg8103"/>
<dbReference type="GO" id="GO:0070773">
    <property type="term" value="F:protein-N-terminal glutamine amidohydrolase activity"/>
    <property type="evidence" value="ECO:0007669"/>
    <property type="project" value="InterPro"/>
</dbReference>
<dbReference type="PANTHER" id="PTHR11750:SF26">
    <property type="entry name" value="PROTEIN N-TERMINAL AMIDASE"/>
    <property type="match status" value="1"/>
</dbReference>
<dbReference type="VEuPathDB" id="FungiDB:PODANS_2_3180"/>
<reference evidence="3" key="2">
    <citation type="submission" date="2008-07" db="EMBL/GenBank/DDBJ databases">
        <authorList>
            <person name="Genoscope - CEA"/>
        </authorList>
    </citation>
    <scope>NUCLEOTIDE SEQUENCE</scope>
    <source>
        <strain evidence="3">S mat+</strain>
    </source>
</reference>
<dbReference type="InterPro" id="IPR039703">
    <property type="entry name" value="Nta1"/>
</dbReference>
<evidence type="ECO:0000259" key="2">
    <source>
        <dbReference type="PROSITE" id="PS50263"/>
    </source>
</evidence>
<dbReference type="HOGENOM" id="CLU_482431_0_0_1"/>
<gene>
    <name evidence="3" type="ORF">PODANS_2_3180</name>
</gene>
<dbReference type="OrthoDB" id="201515at2759"/>
<feature type="region of interest" description="Disordered" evidence="1">
    <location>
        <begin position="282"/>
        <end position="405"/>
    </location>
</feature>
<dbReference type="InterPro" id="IPR003010">
    <property type="entry name" value="C-N_Hydrolase"/>
</dbReference>
<organism evidence="3">
    <name type="scientific">Podospora anserina (strain S / ATCC MYA-4624 / DSM 980 / FGSC 10383)</name>
    <name type="common">Pleurage anserina</name>
    <dbReference type="NCBI Taxonomy" id="515849"/>
    <lineage>
        <taxon>Eukaryota</taxon>
        <taxon>Fungi</taxon>
        <taxon>Dikarya</taxon>
        <taxon>Ascomycota</taxon>
        <taxon>Pezizomycotina</taxon>
        <taxon>Sordariomycetes</taxon>
        <taxon>Sordariomycetidae</taxon>
        <taxon>Sordariales</taxon>
        <taxon>Podosporaceae</taxon>
        <taxon>Podospora</taxon>
        <taxon>Podospora anserina</taxon>
    </lineage>
</organism>
<feature type="region of interest" description="Disordered" evidence="1">
    <location>
        <begin position="491"/>
        <end position="521"/>
    </location>
</feature>
<feature type="compositionally biased region" description="Acidic residues" evidence="1">
    <location>
        <begin position="496"/>
        <end position="512"/>
    </location>
</feature>
<dbReference type="Gene3D" id="3.60.110.10">
    <property type="entry name" value="Carbon-nitrogen hydrolase"/>
    <property type="match status" value="1"/>
</dbReference>
<accession>B2B511</accession>
<dbReference type="RefSeq" id="XP_001911061.1">
    <property type="nucleotide sequence ID" value="XM_001911026.1"/>
</dbReference>
<dbReference type="EMBL" id="CU640366">
    <property type="protein sequence ID" value="CAP72886.1"/>
    <property type="molecule type" value="Genomic_DNA"/>
</dbReference>
<feature type="domain" description="CN hydrolase" evidence="2">
    <location>
        <begin position="1"/>
        <end position="277"/>
    </location>
</feature>
<dbReference type="PANTHER" id="PTHR11750">
    <property type="entry name" value="PROTEIN N-TERMINAL AMIDASE"/>
    <property type="match status" value="1"/>
</dbReference>